<protein>
    <submittedName>
        <fullName evidence="2">Uncharacterized protein</fullName>
    </submittedName>
</protein>
<keyword evidence="1" id="KW-0812">Transmembrane</keyword>
<sequence length="569" mass="64717">MELVMNGPSTSPYKDIKEKALEWFRSVPKFQRNIPTLQNELRTVILPAAIENHTLNVEVIYFDGHEREDVVTYRKEWSQRIMEYQRYAETYGYEDVSVAIPPALPDNIRLISLCRIGISILKNEKVEGLSRHSYSKLLAREACDTLVKTKVPVNLVTAHNICGANGSYLYDARKDTALAACPVCGSSRNKTSALETINITDKIAELLICDDVRERLAKVETNLVLDARIKISGELKRKSLAKNAIFDTTNASPKSQIKLLPPSLKNVAYNIPYIKKNAADDKISSILNDNDTSVFTKLKKVKNMKVNNKSQRMQQEVCRFIIVDYSEEEEVFYSPSIISRWGDTVPDVFKDSNISPKVDLRIFTTITADNKDDSLAEFAKIADSTKMYNDKLKLALTSKFHLNHLLKSNIRLAFLFIMIMGFGFFFYCLDFENGMYVIKEIDKCCFPISKNYISQKGILDLFDCINNVKTIETMNDFFKSQYFYLLSKNLILDTTDDTPNSQMKLLPSCLSDVAKTAISYITKKNTIDTAISNNLNDNNTSLSKKLETIATIKTSNKSQRIQQEVCRIM</sequence>
<proteinExistence type="predicted"/>
<accession>A0ABP9YCL0</accession>
<keyword evidence="3" id="KW-1185">Reference proteome</keyword>
<dbReference type="Proteomes" id="UP001476247">
    <property type="component" value="Unassembled WGS sequence"/>
</dbReference>
<name>A0ABP9YCL0_9FUNG</name>
<comment type="caution">
    <text evidence="2">The sequence shown here is derived from an EMBL/GenBank/DDBJ whole genome shotgun (WGS) entry which is preliminary data.</text>
</comment>
<evidence type="ECO:0000313" key="2">
    <source>
        <dbReference type="EMBL" id="GAA5804365.1"/>
    </source>
</evidence>
<dbReference type="EMBL" id="BAABUJ010000034">
    <property type="protein sequence ID" value="GAA5804365.1"/>
    <property type="molecule type" value="Genomic_DNA"/>
</dbReference>
<keyword evidence="1" id="KW-0472">Membrane</keyword>
<organism evidence="2 3">
    <name type="scientific">Helicostylum pulchrum</name>
    <dbReference type="NCBI Taxonomy" id="562976"/>
    <lineage>
        <taxon>Eukaryota</taxon>
        <taxon>Fungi</taxon>
        <taxon>Fungi incertae sedis</taxon>
        <taxon>Mucoromycota</taxon>
        <taxon>Mucoromycotina</taxon>
        <taxon>Mucoromycetes</taxon>
        <taxon>Mucorales</taxon>
        <taxon>Mucorineae</taxon>
        <taxon>Mucoraceae</taxon>
        <taxon>Helicostylum</taxon>
    </lineage>
</organism>
<gene>
    <name evidence="2" type="ORF">HPULCUR_009853</name>
</gene>
<evidence type="ECO:0000256" key="1">
    <source>
        <dbReference type="SAM" id="Phobius"/>
    </source>
</evidence>
<keyword evidence="1" id="KW-1133">Transmembrane helix</keyword>
<feature type="transmembrane region" description="Helical" evidence="1">
    <location>
        <begin position="410"/>
        <end position="429"/>
    </location>
</feature>
<evidence type="ECO:0000313" key="3">
    <source>
        <dbReference type="Proteomes" id="UP001476247"/>
    </source>
</evidence>
<reference evidence="2 3" key="1">
    <citation type="submission" date="2024-04" db="EMBL/GenBank/DDBJ databases">
        <title>genome sequences of Mucor flavus KT1a and Helicostylum pulchrum KT1b strains isolation_sourced from the surface of a dry-aged beef.</title>
        <authorList>
            <person name="Toyotome T."/>
            <person name="Hosono M."/>
            <person name="Torimaru M."/>
            <person name="Fukuda K."/>
            <person name="Mikami N."/>
        </authorList>
    </citation>
    <scope>NUCLEOTIDE SEQUENCE [LARGE SCALE GENOMIC DNA]</scope>
    <source>
        <strain evidence="2 3">KT1b</strain>
    </source>
</reference>